<dbReference type="InterPro" id="IPR036909">
    <property type="entry name" value="Cyt_c-like_dom_sf"/>
</dbReference>
<feature type="binding site" description="covalent" evidence="11">
    <location>
        <position position="603"/>
    </location>
    <ligand>
        <name>heme c</name>
        <dbReference type="ChEBI" id="CHEBI:61717"/>
    </ligand>
</feature>
<evidence type="ECO:0000313" key="14">
    <source>
        <dbReference type="EMBL" id="TVV74110.1"/>
    </source>
</evidence>
<name>A0A558R403_9SPHN</name>
<dbReference type="GO" id="GO:0005509">
    <property type="term" value="F:calcium ion binding"/>
    <property type="evidence" value="ECO:0007669"/>
    <property type="project" value="InterPro"/>
</dbReference>
<evidence type="ECO:0000256" key="5">
    <source>
        <dbReference type="ARBA" id="ARBA00022837"/>
    </source>
</evidence>
<evidence type="ECO:0000256" key="10">
    <source>
        <dbReference type="PIRSR" id="PIRSR617512-1"/>
    </source>
</evidence>
<feature type="active site" description="Proton acceptor" evidence="10">
    <location>
        <position position="304"/>
    </location>
</feature>
<feature type="binding site" description="axial binding residue" evidence="12">
    <location>
        <position position="643"/>
    </location>
    <ligand>
        <name>heme c</name>
        <dbReference type="ChEBI" id="CHEBI:61717"/>
    </ligand>
    <ligandPart>
        <name>Fe</name>
        <dbReference type="ChEBI" id="CHEBI:18248"/>
    </ligandPart>
</feature>
<dbReference type="SUPFAM" id="SSF50998">
    <property type="entry name" value="Quinoprotein alcohol dehydrogenase-like"/>
    <property type="match status" value="1"/>
</dbReference>
<keyword evidence="3 12" id="KW-0479">Metal-binding</keyword>
<comment type="caution">
    <text evidence="14">The sequence shown here is derived from an EMBL/GenBank/DDBJ whole genome shotgun (WGS) entry which is preliminary data.</text>
</comment>
<evidence type="ECO:0000256" key="11">
    <source>
        <dbReference type="PIRSR" id="PIRSR617512-2"/>
    </source>
</evidence>
<feature type="binding site" evidence="11">
    <location>
        <position position="331"/>
    </location>
    <ligand>
        <name>pyrroloquinoline quinone</name>
        <dbReference type="ChEBI" id="CHEBI:58442"/>
    </ligand>
</feature>
<evidence type="ECO:0000256" key="6">
    <source>
        <dbReference type="ARBA" id="ARBA00022891"/>
    </source>
</evidence>
<comment type="cofactor">
    <cofactor evidence="11">
        <name>heme c</name>
        <dbReference type="ChEBI" id="CHEBI:61717"/>
    </cofactor>
    <text evidence="11">Binds 1 heme c group per subunit.</text>
</comment>
<dbReference type="PROSITE" id="PS51007">
    <property type="entry name" value="CYTC"/>
    <property type="match status" value="1"/>
</dbReference>
<keyword evidence="7 14" id="KW-0560">Oxidoreductase</keyword>
<keyword evidence="2 11" id="KW-0349">Heme</keyword>
<evidence type="ECO:0000256" key="3">
    <source>
        <dbReference type="ARBA" id="ARBA00022723"/>
    </source>
</evidence>
<dbReference type="Pfam" id="PF13442">
    <property type="entry name" value="Cytochrome_CBB3"/>
    <property type="match status" value="1"/>
</dbReference>
<dbReference type="GO" id="GO:0016614">
    <property type="term" value="F:oxidoreductase activity, acting on CH-OH group of donors"/>
    <property type="evidence" value="ECO:0007669"/>
    <property type="project" value="InterPro"/>
</dbReference>
<dbReference type="EC" id="1.1.2.-" evidence="14"/>
<dbReference type="OrthoDB" id="9794322at2"/>
<evidence type="ECO:0000256" key="2">
    <source>
        <dbReference type="ARBA" id="ARBA00022617"/>
    </source>
</evidence>
<comment type="cofactor">
    <cofactor evidence="12">
        <name>Ca(2+)</name>
        <dbReference type="ChEBI" id="CHEBI:29108"/>
    </cofactor>
    <text evidence="12">Binds 1 Ca(2+) ion per subunit.</text>
</comment>
<dbReference type="SMART" id="SM00564">
    <property type="entry name" value="PQQ"/>
    <property type="match status" value="5"/>
</dbReference>
<comment type="cofactor">
    <cofactor evidence="11">
        <name>pyrroloquinoline quinone</name>
        <dbReference type="ChEBI" id="CHEBI:58442"/>
    </cofactor>
    <text evidence="11">Binds 1 PQQ group per subunit.</text>
</comment>
<sequence length="681" mass="72552">MAAVVAMAGAVAASRAPAVEGADWSAYGRDGSEDHYSPLVQIDAGNVSRLGLAWSADLDTFDSFTAPLAVGGVLYFAVGNSVVTAMDAVTGKQLWQYDPEVAKVVGHKMRAGWGTRGIAYSAGRIFTATRDGRLIALDAKTGRSLWSAMTIDPKDDAYITGPPWVAGDKVLIGFGGGDYGPVRGYVTAYDIASGKQAWRFYTVPGDPAKGPDGAASDSVMPMAAKTWTGEWWKVGGGGNVWHAMAYDAKYDRVIFGTGNGFPWNQKIRSPGGGDNLFLASIVAVDRKTGKYAWHYQINPADTWDYNDAMDIQLATLSIDGRPRDVILHAPKNGFFYVIDRATGKLVNTPGNFAPANWASGIDMKTGRPIENPAARYPTGTAFVMYPSPTGAHAVETMSFNRKTGLVYIPQIEQQRVVTDPANVAGWTYKPGMFVNTGLGAVPAGMTVAPPGSNLVAYDPGKQKVAWKLPQNGILNGGTITTAGNLVFQGLNTGRFVAFAADSGKQLWSFDAQNGILGNAITYSAGGRQYVTVITGFRSSFANTPNWDYREQKRRVLTFVLDGKAALPPVEPVDQPILDDPAFVIDAAKAKVGAGIYGQSCVICHGAGMIAGGAAPDLRKAPTPMDADAFYQVVHEGALMERGMGRFDNLTTAELEGLRHFIRQRARETGPASKPNPAAAPK</sequence>
<dbReference type="InterPro" id="IPR009056">
    <property type="entry name" value="Cyt_c-like_dom"/>
</dbReference>
<feature type="domain" description="Cytochrome c" evidence="13">
    <location>
        <begin position="587"/>
        <end position="665"/>
    </location>
</feature>
<reference evidence="14 15" key="1">
    <citation type="submission" date="2019-07" db="EMBL/GenBank/DDBJ databases">
        <title>Sphingomonas solaris sp. nov., isolated from a solar panel from Boston, Massachusetts.</title>
        <authorList>
            <person name="Tanner K."/>
            <person name="Pascual J."/>
            <person name="Mancuso C."/>
            <person name="Pereto J."/>
            <person name="Khalil A."/>
            <person name="Vilanova C."/>
        </authorList>
    </citation>
    <scope>NUCLEOTIDE SEQUENCE [LARGE SCALE GENOMIC DNA]</scope>
    <source>
        <strain evidence="14 15">R4DWN</strain>
    </source>
</reference>
<dbReference type="AlphaFoldDB" id="A0A558R403"/>
<feature type="binding site" evidence="11">
    <location>
        <position position="160"/>
    </location>
    <ligand>
        <name>pyrroloquinoline quinone</name>
        <dbReference type="ChEBI" id="CHEBI:58442"/>
    </ligand>
</feature>
<evidence type="ECO:0000259" key="13">
    <source>
        <dbReference type="PROSITE" id="PS51007"/>
    </source>
</evidence>
<dbReference type="InterPro" id="IPR002372">
    <property type="entry name" value="PQQ_rpt_dom"/>
</dbReference>
<dbReference type="GO" id="GO:0020037">
    <property type="term" value="F:heme binding"/>
    <property type="evidence" value="ECO:0007669"/>
    <property type="project" value="InterPro"/>
</dbReference>
<dbReference type="InterPro" id="IPR011047">
    <property type="entry name" value="Quinoprotein_ADH-like_sf"/>
</dbReference>
<keyword evidence="6 11" id="KW-0634">PQQ</keyword>
<dbReference type="EMBL" id="VNIM01000038">
    <property type="protein sequence ID" value="TVV74110.1"/>
    <property type="molecule type" value="Genomic_DNA"/>
</dbReference>
<evidence type="ECO:0000313" key="15">
    <source>
        <dbReference type="Proteomes" id="UP000318681"/>
    </source>
</evidence>
<dbReference type="GO" id="GO:0009055">
    <property type="term" value="F:electron transfer activity"/>
    <property type="evidence" value="ECO:0007669"/>
    <property type="project" value="InterPro"/>
</dbReference>
<dbReference type="Proteomes" id="UP000318681">
    <property type="component" value="Unassembled WGS sequence"/>
</dbReference>
<keyword evidence="15" id="KW-1185">Reference proteome</keyword>
<dbReference type="InterPro" id="IPR017512">
    <property type="entry name" value="PQQ_MeOH/EtOH_DH"/>
</dbReference>
<gene>
    <name evidence="14" type="ORF">FOY91_10675</name>
</gene>
<feature type="binding site" evidence="12">
    <location>
        <position position="259"/>
    </location>
    <ligand>
        <name>Ca(2+)</name>
        <dbReference type="ChEBI" id="CHEBI:29108"/>
    </ligand>
</feature>
<evidence type="ECO:0000256" key="1">
    <source>
        <dbReference type="ARBA" id="ARBA00008156"/>
    </source>
</evidence>
<keyword evidence="8 12" id="KW-0408">Iron</keyword>
<organism evidence="14 15">
    <name type="scientific">Alterirhizorhabdus solaris</name>
    <dbReference type="NCBI Taxonomy" id="2529389"/>
    <lineage>
        <taxon>Bacteria</taxon>
        <taxon>Pseudomonadati</taxon>
        <taxon>Pseudomonadota</taxon>
        <taxon>Alphaproteobacteria</taxon>
        <taxon>Sphingomonadales</taxon>
        <taxon>Rhizorhabdaceae</taxon>
        <taxon>Alterirhizorhabdus</taxon>
    </lineage>
</organism>
<keyword evidence="9" id="KW-1015">Disulfide bond</keyword>
<dbReference type="PANTHER" id="PTHR32303">
    <property type="entry name" value="QUINOPROTEIN ALCOHOL DEHYDROGENASE (CYTOCHROME C)"/>
    <property type="match status" value="1"/>
</dbReference>
<evidence type="ECO:0000256" key="4">
    <source>
        <dbReference type="ARBA" id="ARBA00022729"/>
    </source>
</evidence>
<evidence type="ECO:0000256" key="9">
    <source>
        <dbReference type="ARBA" id="ARBA00023157"/>
    </source>
</evidence>
<feature type="binding site" description="covalent" evidence="11">
    <location>
        <position position="600"/>
    </location>
    <ligand>
        <name>heme c</name>
        <dbReference type="ChEBI" id="CHEBI:61717"/>
    </ligand>
</feature>
<evidence type="ECO:0000256" key="12">
    <source>
        <dbReference type="PIRSR" id="PIRSR617512-3"/>
    </source>
</evidence>
<feature type="binding site" evidence="12">
    <location>
        <position position="304"/>
    </location>
    <ligand>
        <name>Ca(2+)</name>
        <dbReference type="ChEBI" id="CHEBI:29108"/>
    </ligand>
</feature>
<dbReference type="Pfam" id="PF01011">
    <property type="entry name" value="PQQ"/>
    <property type="match status" value="2"/>
</dbReference>
<proteinExistence type="inferred from homology"/>
<evidence type="ECO:0000256" key="8">
    <source>
        <dbReference type="ARBA" id="ARBA00023004"/>
    </source>
</evidence>
<dbReference type="InterPro" id="IPR018391">
    <property type="entry name" value="PQQ_b-propeller_rpt"/>
</dbReference>
<dbReference type="Gene3D" id="1.10.760.10">
    <property type="entry name" value="Cytochrome c-like domain"/>
    <property type="match status" value="1"/>
</dbReference>
<dbReference type="GO" id="GO:0016020">
    <property type="term" value="C:membrane"/>
    <property type="evidence" value="ECO:0007669"/>
    <property type="project" value="InterPro"/>
</dbReference>
<protein>
    <submittedName>
        <fullName evidence="14">PQQ-dependent dehydrogenase, methanol/ethanol family</fullName>
        <ecNumber evidence="14">1.1.2.-</ecNumber>
    </submittedName>
</protein>
<accession>A0A558R403</accession>
<dbReference type="SUPFAM" id="SSF46626">
    <property type="entry name" value="Cytochrome c"/>
    <property type="match status" value="1"/>
</dbReference>
<feature type="binding site" evidence="11">
    <location>
        <position position="116"/>
    </location>
    <ligand>
        <name>pyrroloquinoline quinone</name>
        <dbReference type="ChEBI" id="CHEBI:58442"/>
    </ligand>
</feature>
<dbReference type="Gene3D" id="2.140.10.10">
    <property type="entry name" value="Quinoprotein alcohol dehydrogenase-like superfamily"/>
    <property type="match status" value="1"/>
</dbReference>
<dbReference type="NCBIfam" id="TIGR03075">
    <property type="entry name" value="PQQ_enz_alc_DH"/>
    <property type="match status" value="1"/>
</dbReference>
<keyword evidence="5 12" id="KW-0106">Calcium</keyword>
<comment type="similarity">
    <text evidence="1">Belongs to the bacterial PQQ dehydrogenase family.</text>
</comment>
<feature type="binding site" description="axial binding residue" evidence="12">
    <location>
        <position position="604"/>
    </location>
    <ligand>
        <name>heme c</name>
        <dbReference type="ChEBI" id="CHEBI:61717"/>
    </ligand>
    <ligandPart>
        <name>Fe</name>
        <dbReference type="ChEBI" id="CHEBI:18248"/>
    </ligandPart>
</feature>
<keyword evidence="4" id="KW-0732">Signal</keyword>
<evidence type="ECO:0000256" key="7">
    <source>
        <dbReference type="ARBA" id="ARBA00023002"/>
    </source>
</evidence>